<evidence type="ECO:0000313" key="1">
    <source>
        <dbReference type="EMBL" id="EHL79379.1"/>
    </source>
</evidence>
<dbReference type="Pfam" id="PF12840">
    <property type="entry name" value="HTH_20"/>
    <property type="match status" value="1"/>
</dbReference>
<sequence length="174" mass="19960">MRIVQTFTGGRHLTAQQLIELLPDVPQATLYRHLHKLHEGGIIQIIDQRQVRGTTEKIYTLAEQGANLTKDDLANFSREDHMRNFLAFLASIQSDFHRYLQQEHFDLEADGVSYRKASLYLSDEEFSRLLQAIRSVVEPALKNQPAPGRRLRTLSTIFIPQPEQKPSNHKGEGE</sequence>
<dbReference type="Proteomes" id="UP000011747">
    <property type="component" value="Unassembled WGS sequence"/>
</dbReference>
<dbReference type="HOGENOM" id="CLU_100916_0_0_9"/>
<proteinExistence type="predicted"/>
<dbReference type="InterPro" id="IPR036388">
    <property type="entry name" value="WH-like_DNA-bd_sf"/>
</dbReference>
<reference evidence="1 2" key="1">
    <citation type="submission" date="2011-09" db="EMBL/GenBank/DDBJ databases">
        <title>The Genome Sequence of Bacillus smithii 7_3_47FAA.</title>
        <authorList>
            <consortium name="The Broad Institute Genome Sequencing Platform"/>
            <person name="Earl A."/>
            <person name="Ward D."/>
            <person name="Feldgarden M."/>
            <person name="Gevers D."/>
            <person name="Daigneault M."/>
            <person name="Strauss J."/>
            <person name="Allen-Vercoe E."/>
            <person name="Young S.K."/>
            <person name="Zeng Q."/>
            <person name="Gargeya S."/>
            <person name="Fitzgerald M."/>
            <person name="Haas B."/>
            <person name="Abouelleil A."/>
            <person name="Alvarado L."/>
            <person name="Arachchi H.M."/>
            <person name="Berlin A."/>
            <person name="Brown A."/>
            <person name="Chapman S.B."/>
            <person name="Chen Z."/>
            <person name="Dunbar C."/>
            <person name="Freedman E."/>
            <person name="Gearin G."/>
            <person name="Goldberg J."/>
            <person name="Griggs A."/>
            <person name="Gujja S."/>
            <person name="Heiman D."/>
            <person name="Howarth C."/>
            <person name="Larson L."/>
            <person name="Lui A."/>
            <person name="MacDonald P.J.P."/>
            <person name="Montmayeur A."/>
            <person name="Murphy C."/>
            <person name="Neiman D."/>
            <person name="Pearson M."/>
            <person name="Priest M."/>
            <person name="Roberts A."/>
            <person name="Saif S."/>
            <person name="Shea T."/>
            <person name="Shenoy N."/>
            <person name="Sisk P."/>
            <person name="Stolte C."/>
            <person name="Sykes S."/>
            <person name="Wortman J."/>
            <person name="Nusbaum C."/>
            <person name="Birren B."/>
        </authorList>
    </citation>
    <scope>NUCLEOTIDE SEQUENCE [LARGE SCALE GENOMIC DNA]</scope>
    <source>
        <strain evidence="1 2">7_3_47FAA</strain>
    </source>
</reference>
<dbReference type="SUPFAM" id="SSF46785">
    <property type="entry name" value="Winged helix' DNA-binding domain"/>
    <property type="match status" value="1"/>
</dbReference>
<protein>
    <recommendedName>
        <fullName evidence="3">HTH arsR-type domain-containing protein</fullName>
    </recommendedName>
</protein>
<dbReference type="EMBL" id="ACWF01000016">
    <property type="protein sequence ID" value="EHL79379.1"/>
    <property type="molecule type" value="Genomic_DNA"/>
</dbReference>
<name>G9QHK1_9BACI</name>
<dbReference type="Gene3D" id="1.10.10.10">
    <property type="entry name" value="Winged helix-like DNA-binding domain superfamily/Winged helix DNA-binding domain"/>
    <property type="match status" value="1"/>
</dbReference>
<dbReference type="InterPro" id="IPR036390">
    <property type="entry name" value="WH_DNA-bd_sf"/>
</dbReference>
<evidence type="ECO:0000313" key="2">
    <source>
        <dbReference type="Proteomes" id="UP000011747"/>
    </source>
</evidence>
<organism evidence="1 2">
    <name type="scientific">Bacillus smithii 7_3_47FAA</name>
    <dbReference type="NCBI Taxonomy" id="665952"/>
    <lineage>
        <taxon>Bacteria</taxon>
        <taxon>Bacillati</taxon>
        <taxon>Bacillota</taxon>
        <taxon>Bacilli</taxon>
        <taxon>Bacillales</taxon>
        <taxon>Bacillaceae</taxon>
        <taxon>Bacillus</taxon>
    </lineage>
</organism>
<gene>
    <name evidence="1" type="ORF">HMPREF1015_01260</name>
</gene>
<dbReference type="Gene3D" id="6.10.140.2180">
    <property type="match status" value="1"/>
</dbReference>
<comment type="caution">
    <text evidence="1">The sequence shown here is derived from an EMBL/GenBank/DDBJ whole genome shotgun (WGS) entry which is preliminary data.</text>
</comment>
<dbReference type="PATRIC" id="fig|665952.3.peg.406"/>
<dbReference type="AlphaFoldDB" id="G9QHK1"/>
<evidence type="ECO:0008006" key="3">
    <source>
        <dbReference type="Google" id="ProtNLM"/>
    </source>
</evidence>
<accession>G9QHK1</accession>
<keyword evidence="2" id="KW-1185">Reference proteome</keyword>